<reference evidence="5" key="2">
    <citation type="submission" date="2025-08" db="UniProtKB">
        <authorList>
            <consortium name="Ensembl"/>
        </authorList>
    </citation>
    <scope>IDENTIFICATION</scope>
</reference>
<dbReference type="Ensembl" id="ENSPEMT00000013960.2">
    <property type="protein sequence ID" value="ENSPEMP00000009787.2"/>
    <property type="gene ID" value="ENSPEMG00000010981.2"/>
</dbReference>
<dbReference type="GO" id="GO:0042542">
    <property type="term" value="P:response to hydrogen peroxide"/>
    <property type="evidence" value="ECO:0007669"/>
    <property type="project" value="Ensembl"/>
</dbReference>
<dbReference type="GeneTree" id="ENSGT00940000154404"/>
<reference evidence="5 6" key="1">
    <citation type="submission" date="2018-10" db="EMBL/GenBank/DDBJ databases">
        <title>Improved assembly of the deer mouse Peromyscus maniculatus genome.</title>
        <authorList>
            <person name="Lassance J.-M."/>
            <person name="Hoekstra H.E."/>
        </authorList>
    </citation>
    <scope>NUCLEOTIDE SEQUENCE [LARGE SCALE GENOMIC DNA]</scope>
</reference>
<gene>
    <name evidence="5" type="primary">Ppp1r15b</name>
</gene>
<dbReference type="GO" id="GO:0006983">
    <property type="term" value="P:ER overload response"/>
    <property type="evidence" value="ECO:0007669"/>
    <property type="project" value="Ensembl"/>
</dbReference>
<protein>
    <submittedName>
        <fullName evidence="5">Protein phosphatase 1, regulatory subunit 15B</fullName>
    </submittedName>
</protein>
<feature type="region of interest" description="Disordered" evidence="2">
    <location>
        <begin position="335"/>
        <end position="398"/>
    </location>
</feature>
<comment type="similarity">
    <text evidence="1">Belongs to the PPP1R15 family.</text>
</comment>
<evidence type="ECO:0000259" key="4">
    <source>
        <dbReference type="Pfam" id="PF10488"/>
    </source>
</evidence>
<keyword evidence="6" id="KW-1185">Reference proteome</keyword>
<dbReference type="PANTHER" id="PTHR16489">
    <property type="entry name" value="GH11727P"/>
    <property type="match status" value="1"/>
</dbReference>
<evidence type="ECO:0000313" key="6">
    <source>
        <dbReference type="Proteomes" id="UP000694547"/>
    </source>
</evidence>
<feature type="compositionally biased region" description="Polar residues" evidence="2">
    <location>
        <begin position="369"/>
        <end position="380"/>
    </location>
</feature>
<feature type="compositionally biased region" description="Acidic residues" evidence="2">
    <location>
        <begin position="432"/>
        <end position="451"/>
    </location>
</feature>
<dbReference type="Pfam" id="PF10472">
    <property type="entry name" value="CReP_N"/>
    <property type="match status" value="1"/>
</dbReference>
<evidence type="ECO:0000313" key="5">
    <source>
        <dbReference type="Ensembl" id="ENSPEMP00000009787.2"/>
    </source>
</evidence>
<dbReference type="AlphaFoldDB" id="A0A6I9MD47"/>
<dbReference type="CTD" id="84919"/>
<dbReference type="OrthoDB" id="5976067at2759"/>
<feature type="compositionally biased region" description="Basic and acidic residues" evidence="2">
    <location>
        <begin position="384"/>
        <end position="393"/>
    </location>
</feature>
<feature type="domain" description="Protein phosphatase 1 regulatory subunit 15A/B C-terminal" evidence="4">
    <location>
        <begin position="463"/>
        <end position="691"/>
    </location>
</feature>
<reference evidence="5" key="3">
    <citation type="submission" date="2025-09" db="UniProtKB">
        <authorList>
            <consortium name="Ensembl"/>
        </authorList>
    </citation>
    <scope>IDENTIFICATION</scope>
</reference>
<name>A0A6I9MD47_PERMB</name>
<dbReference type="GO" id="GO:0005783">
    <property type="term" value="C:endoplasmic reticulum"/>
    <property type="evidence" value="ECO:0007669"/>
    <property type="project" value="TreeGrafter"/>
</dbReference>
<organism evidence="5 6">
    <name type="scientific">Peromyscus maniculatus bairdii</name>
    <name type="common">Prairie deer mouse</name>
    <dbReference type="NCBI Taxonomy" id="230844"/>
    <lineage>
        <taxon>Eukaryota</taxon>
        <taxon>Metazoa</taxon>
        <taxon>Chordata</taxon>
        <taxon>Craniata</taxon>
        <taxon>Vertebrata</taxon>
        <taxon>Euteleostomi</taxon>
        <taxon>Mammalia</taxon>
        <taxon>Eutheria</taxon>
        <taxon>Euarchontoglires</taxon>
        <taxon>Glires</taxon>
        <taxon>Rodentia</taxon>
        <taxon>Myomorpha</taxon>
        <taxon>Muroidea</taxon>
        <taxon>Cricetidae</taxon>
        <taxon>Neotominae</taxon>
        <taxon>Peromyscus</taxon>
    </lineage>
</organism>
<feature type="compositionally biased region" description="Acidic residues" evidence="2">
    <location>
        <begin position="531"/>
        <end position="540"/>
    </location>
</feature>
<accession>A0A6I9MD47</accession>
<dbReference type="PANTHER" id="PTHR16489:SF11">
    <property type="entry name" value="PROTEIN PHOSPHATASE 1 REGULATORY SUBUNIT 15B"/>
    <property type="match status" value="1"/>
</dbReference>
<dbReference type="RefSeq" id="XP_006993292.1">
    <property type="nucleotide sequence ID" value="XM_006993230.4"/>
</dbReference>
<dbReference type="Pfam" id="PF10488">
    <property type="entry name" value="PP1c_bdg"/>
    <property type="match status" value="1"/>
</dbReference>
<dbReference type="GO" id="GO:0019888">
    <property type="term" value="F:protein phosphatase regulator activity"/>
    <property type="evidence" value="ECO:0007669"/>
    <property type="project" value="Ensembl"/>
</dbReference>
<evidence type="ECO:0000256" key="1">
    <source>
        <dbReference type="ARBA" id="ARBA00010161"/>
    </source>
</evidence>
<feature type="region of interest" description="Disordered" evidence="2">
    <location>
        <begin position="494"/>
        <end position="540"/>
    </location>
</feature>
<dbReference type="GO" id="GO:0000164">
    <property type="term" value="C:protein phosphatase type 1 complex"/>
    <property type="evidence" value="ECO:0007669"/>
    <property type="project" value="Ensembl"/>
</dbReference>
<sequence length="725" mass="80363">MELGTPRGPRKRPAPRLGSWFRLPFLLRRGHVRPSEFPTPPSRESSGDPAPPASARPEPRTRYWTRLLSQLFALLPCLLQKLFIWSQLFGGMIPTRWLDFVAGYSALRAWRGREEPATPAVQKSLSSLRLDSAEDLVVSPLDWLEEGLQWQYSSSDLEVKFKAPERAVDSAAHAFLLEQPLWGVELLHRGLPAGLVSHRELGSAPSGPRHAQSVGGGFKVVSYLLNPSFLDCLSQLELRPQGGVGAGQLVDLRTLPPESCCLFEDACHPQPLRAEISATAWQRCPPLSTEGLPEIHHLRTKRLEFLQANHKGSELPTPDQDNGYHSLEEEHNLLRMDPPHCTDNPAHAVSTPEASPEPTEKKIDLLMQEVSQSPQRSSPTCELPVEKEGEGDHTSVVGCSDIEDGLPVSARPVCSNKLIDYILGGASSDLESSSDSESEDWDEEPEDDGFDSDGSLSDSEEGQDSDGLHLWNSFCSGDPYNPQNFTATVETATRPVPAEPCGSGKSLSGNSDGGSAWAGHLPETPEHSSGEEEDWESSADEAENLRLWNSFCNSEDPYNLLNFKAPFQTSGKNCQGCQDSKASPQATEAFSGCHNLLSCKVQLLESQEDNCPDYGLGEALSGEKYTHIKRKKVTFLEEVTEYYISGDEDRKGPWEEFARDGCRFQKRIQETEDAIGYCLTFEHRERMFSRLQEHVSEDFLVFNNVRMSEQPVALAHTFSCLRGFS</sequence>
<dbReference type="GeneID" id="102921902"/>
<dbReference type="InterPro" id="IPR051254">
    <property type="entry name" value="PPP1R15"/>
</dbReference>
<evidence type="ECO:0000256" key="2">
    <source>
        <dbReference type="SAM" id="MobiDB-lite"/>
    </source>
</evidence>
<dbReference type="InterPro" id="IPR019523">
    <property type="entry name" value="Prot_Pase1_reg-su15A/B_C"/>
</dbReference>
<feature type="region of interest" description="Disordered" evidence="2">
    <location>
        <begin position="427"/>
        <end position="471"/>
    </location>
</feature>
<dbReference type="Proteomes" id="UP000694547">
    <property type="component" value="Chromosome 11"/>
</dbReference>
<feature type="region of interest" description="Disordered" evidence="2">
    <location>
        <begin position="32"/>
        <end position="58"/>
    </location>
</feature>
<dbReference type="GO" id="GO:0051246">
    <property type="term" value="P:regulation of protein metabolic process"/>
    <property type="evidence" value="ECO:0007669"/>
    <property type="project" value="UniProtKB-ARBA"/>
</dbReference>
<dbReference type="InterPro" id="IPR019512">
    <property type="entry name" value="Prot_Pase1_reg-su15B_N"/>
</dbReference>
<proteinExistence type="inferred from homology"/>
<evidence type="ECO:0000259" key="3">
    <source>
        <dbReference type="Pfam" id="PF10472"/>
    </source>
</evidence>
<feature type="domain" description="Protein phosphatase 1 regulatory subunit 15B N-terminal" evidence="3">
    <location>
        <begin position="1"/>
        <end position="403"/>
    </location>
</feature>